<keyword evidence="5" id="KW-1185">Reference proteome</keyword>
<evidence type="ECO:0000256" key="1">
    <source>
        <dbReference type="ARBA" id="ARBA00022553"/>
    </source>
</evidence>
<evidence type="ECO:0000313" key="4">
    <source>
        <dbReference type="EMBL" id="KUL27942.1"/>
    </source>
</evidence>
<dbReference type="InterPro" id="IPR008984">
    <property type="entry name" value="SMAD_FHA_dom_sf"/>
</dbReference>
<dbReference type="Gene3D" id="2.60.200.20">
    <property type="match status" value="1"/>
</dbReference>
<dbReference type="SUPFAM" id="SSF49879">
    <property type="entry name" value="SMAD/FHA domain"/>
    <property type="match status" value="1"/>
</dbReference>
<feature type="compositionally biased region" description="Low complexity" evidence="2">
    <location>
        <begin position="32"/>
        <end position="52"/>
    </location>
</feature>
<evidence type="ECO:0000313" key="5">
    <source>
        <dbReference type="Proteomes" id="UP000053244"/>
    </source>
</evidence>
<dbReference type="PROSITE" id="PS50006">
    <property type="entry name" value="FHA_DOMAIN"/>
    <property type="match status" value="1"/>
</dbReference>
<dbReference type="RefSeq" id="WP_067699439.1">
    <property type="nucleotide sequence ID" value="NZ_LLZH01000293.1"/>
</dbReference>
<accession>A0A117MP19</accession>
<sequence>MSSFTCPNGHASTEADYCDTCGAKIGGSVAPSSPASALPASPASPVSPGSVGEECPHCGTHRAGAARFCEDCGYDHTTGKLPQLTEVLPEPVAPGQWTATMFADAAYFALNVADGVTFPADSGERLVTLAPPQVRIGRASSAKGTTPEIDLADSDPGASHNHALLTLNIDGVWLVTDLGSTNGTYINDDEQPLTAGQSRALKDGDQVHVGIWTTLTMHAP</sequence>
<feature type="region of interest" description="Disordered" evidence="2">
    <location>
        <begin position="32"/>
        <end position="54"/>
    </location>
</feature>
<gene>
    <name evidence="4" type="ORF">ADL15_33245</name>
</gene>
<organism evidence="4 5">
    <name type="scientific">Actinoplanes awajinensis subsp. mycoplanecinus</name>
    <dbReference type="NCBI Taxonomy" id="135947"/>
    <lineage>
        <taxon>Bacteria</taxon>
        <taxon>Bacillati</taxon>
        <taxon>Actinomycetota</taxon>
        <taxon>Actinomycetes</taxon>
        <taxon>Micromonosporales</taxon>
        <taxon>Micromonosporaceae</taxon>
        <taxon>Actinoplanes</taxon>
    </lineage>
</organism>
<dbReference type="SMART" id="SM00240">
    <property type="entry name" value="FHA"/>
    <property type="match status" value="1"/>
</dbReference>
<proteinExistence type="predicted"/>
<evidence type="ECO:0000259" key="3">
    <source>
        <dbReference type="PROSITE" id="PS50006"/>
    </source>
</evidence>
<keyword evidence="1" id="KW-0597">Phosphoprotein</keyword>
<reference evidence="4 5" key="1">
    <citation type="submission" date="2015-10" db="EMBL/GenBank/DDBJ databases">
        <authorList>
            <person name="Gilbert D.G."/>
        </authorList>
    </citation>
    <scope>NUCLEOTIDE SEQUENCE [LARGE SCALE GENOMIC DNA]</scope>
    <source>
        <strain evidence="4 5">NRRL B-16712</strain>
    </source>
</reference>
<dbReference type="EMBL" id="LLZH01000293">
    <property type="protein sequence ID" value="KUL27942.1"/>
    <property type="molecule type" value="Genomic_DNA"/>
</dbReference>
<dbReference type="AlphaFoldDB" id="A0A117MP19"/>
<comment type="caution">
    <text evidence="4">The sequence shown here is derived from an EMBL/GenBank/DDBJ whole genome shotgun (WGS) entry which is preliminary data.</text>
</comment>
<dbReference type="Proteomes" id="UP000053244">
    <property type="component" value="Unassembled WGS sequence"/>
</dbReference>
<dbReference type="OrthoDB" id="5111283at2"/>
<evidence type="ECO:0000256" key="2">
    <source>
        <dbReference type="SAM" id="MobiDB-lite"/>
    </source>
</evidence>
<name>A0A117MP19_9ACTN</name>
<feature type="domain" description="FHA" evidence="3">
    <location>
        <begin position="134"/>
        <end position="191"/>
    </location>
</feature>
<dbReference type="Pfam" id="PF00498">
    <property type="entry name" value="FHA"/>
    <property type="match status" value="1"/>
</dbReference>
<dbReference type="CDD" id="cd00060">
    <property type="entry name" value="FHA"/>
    <property type="match status" value="1"/>
</dbReference>
<protein>
    <submittedName>
        <fullName evidence="4">Oxoglutarate dehydrogenase inhibitor</fullName>
    </submittedName>
</protein>
<dbReference type="InterPro" id="IPR000253">
    <property type="entry name" value="FHA_dom"/>
</dbReference>